<evidence type="ECO:0000313" key="4">
    <source>
        <dbReference type="Proteomes" id="UP001642483"/>
    </source>
</evidence>
<comment type="caution">
    <text evidence="3">The sequence shown here is derived from an EMBL/GenBank/DDBJ whole genome shotgun (WGS) entry which is preliminary data.</text>
</comment>
<dbReference type="InterPro" id="IPR000757">
    <property type="entry name" value="Beta-glucanase-like"/>
</dbReference>
<dbReference type="InterPro" id="IPR013320">
    <property type="entry name" value="ConA-like_dom_sf"/>
</dbReference>
<comment type="similarity">
    <text evidence="1">Belongs to the glycosyl hydrolase 16 family.</text>
</comment>
<proteinExistence type="inferred from homology"/>
<dbReference type="PROSITE" id="PS51762">
    <property type="entry name" value="GH16_2"/>
    <property type="match status" value="1"/>
</dbReference>
<sequence length="446" mass="49845">MLREFDLLSTGIEPIYVEDFNNGLDDWYVEVVPNPHNNELQYYTDQSKNIDTENGHLTITPLKENYGGKQYTSGRMHSKFAWKYGRVEVRAKLPNGYGLWPAIWMMPRDSVYGGWPQSGEIDIMEARGQNLNEFASTIHYGICCDNHYWESSGDLPTQCSNDQYHVYTLDWTPTELVYRYDGKAYYSQSLDRVISWMYSAPGQPFDQYFYMILNVAVGGDYLDNPKPSTTWNYPDAEMLVDYVKVYSLEDISTYQCAVKDDANVNDVCGNVDWACNSQNSADVSAQCTSELTSCCSSPNTCDQESLFSMASAVYSSYDVQVNDASSCDFSGTAERKYVLIDGGVPEAQCLIKDNAAASDICGSMEWACYSQNYADVSSECNAGSDVLSCCGSYPDSCNYDRLRSAAETVFQSYYNQLPSSSSCDFGGVCYLDNSLTPLECTDGYGG</sequence>
<evidence type="ECO:0000313" key="3">
    <source>
        <dbReference type="EMBL" id="CAK8673064.1"/>
    </source>
</evidence>
<dbReference type="EMBL" id="CAWYQH010000002">
    <property type="protein sequence ID" value="CAK8673064.1"/>
    <property type="molecule type" value="Genomic_DNA"/>
</dbReference>
<gene>
    <name evidence="3" type="ORF">CVLEPA_LOCUS2850</name>
</gene>
<accession>A0ABP0F010</accession>
<dbReference type="PANTHER" id="PTHR10963:SF55">
    <property type="entry name" value="GLYCOSIDE HYDROLASE FAMILY 16 PROTEIN"/>
    <property type="match status" value="1"/>
</dbReference>
<protein>
    <recommendedName>
        <fullName evidence="2">GH16 domain-containing protein</fullName>
    </recommendedName>
</protein>
<dbReference type="InterPro" id="IPR050546">
    <property type="entry name" value="Glycosyl_Hydrlase_16"/>
</dbReference>
<dbReference type="PANTHER" id="PTHR10963">
    <property type="entry name" value="GLYCOSYL HYDROLASE-RELATED"/>
    <property type="match status" value="1"/>
</dbReference>
<keyword evidence="4" id="KW-1185">Reference proteome</keyword>
<dbReference type="Gene3D" id="2.60.120.200">
    <property type="match status" value="1"/>
</dbReference>
<dbReference type="SUPFAM" id="SSF49899">
    <property type="entry name" value="Concanavalin A-like lectins/glucanases"/>
    <property type="match status" value="1"/>
</dbReference>
<evidence type="ECO:0000259" key="2">
    <source>
        <dbReference type="PROSITE" id="PS51762"/>
    </source>
</evidence>
<evidence type="ECO:0000256" key="1">
    <source>
        <dbReference type="ARBA" id="ARBA00006865"/>
    </source>
</evidence>
<organism evidence="3 4">
    <name type="scientific">Clavelina lepadiformis</name>
    <name type="common">Light-bulb sea squirt</name>
    <name type="synonym">Ascidia lepadiformis</name>
    <dbReference type="NCBI Taxonomy" id="159417"/>
    <lineage>
        <taxon>Eukaryota</taxon>
        <taxon>Metazoa</taxon>
        <taxon>Chordata</taxon>
        <taxon>Tunicata</taxon>
        <taxon>Ascidiacea</taxon>
        <taxon>Aplousobranchia</taxon>
        <taxon>Clavelinidae</taxon>
        <taxon>Clavelina</taxon>
    </lineage>
</organism>
<name>A0ABP0F010_CLALP</name>
<feature type="domain" description="GH16" evidence="2">
    <location>
        <begin position="3"/>
        <end position="251"/>
    </location>
</feature>
<dbReference type="Proteomes" id="UP001642483">
    <property type="component" value="Unassembled WGS sequence"/>
</dbReference>
<dbReference type="Pfam" id="PF00722">
    <property type="entry name" value="Glyco_hydro_16"/>
    <property type="match status" value="1"/>
</dbReference>
<reference evidence="3 4" key="1">
    <citation type="submission" date="2024-02" db="EMBL/GenBank/DDBJ databases">
        <authorList>
            <person name="Daric V."/>
            <person name="Darras S."/>
        </authorList>
    </citation>
    <scope>NUCLEOTIDE SEQUENCE [LARGE SCALE GENOMIC DNA]</scope>
</reference>
<dbReference type="CDD" id="cd08023">
    <property type="entry name" value="GH16_laminarinase_like"/>
    <property type="match status" value="1"/>
</dbReference>